<evidence type="ECO:0000313" key="1">
    <source>
        <dbReference type="Proteomes" id="UP000515204"/>
    </source>
</evidence>
<evidence type="ECO:0000313" key="2">
    <source>
        <dbReference type="RefSeq" id="XP_014471751.1"/>
    </source>
</evidence>
<keyword evidence="1" id="KW-1185">Reference proteome</keyword>
<organism evidence="1 2">
    <name type="scientific">Dinoponera quadriceps</name>
    <name type="common">South American ant</name>
    <dbReference type="NCBI Taxonomy" id="609295"/>
    <lineage>
        <taxon>Eukaryota</taxon>
        <taxon>Metazoa</taxon>
        <taxon>Ecdysozoa</taxon>
        <taxon>Arthropoda</taxon>
        <taxon>Hexapoda</taxon>
        <taxon>Insecta</taxon>
        <taxon>Pterygota</taxon>
        <taxon>Neoptera</taxon>
        <taxon>Endopterygota</taxon>
        <taxon>Hymenoptera</taxon>
        <taxon>Apocrita</taxon>
        <taxon>Aculeata</taxon>
        <taxon>Formicoidea</taxon>
        <taxon>Formicidae</taxon>
        <taxon>Ponerinae</taxon>
        <taxon>Ponerini</taxon>
        <taxon>Dinoponera</taxon>
    </lineage>
</organism>
<name>A0A6P3X063_DINQU</name>
<protein>
    <submittedName>
        <fullName evidence="2">Uncharacterized protein LOC106742909</fullName>
    </submittedName>
</protein>
<feature type="non-terminal residue" evidence="2">
    <location>
        <position position="1"/>
    </location>
</feature>
<sequence length="126" mass="13663">CDGSIAAAAAIVATATTDDNAATHNHTITAGDITTGVATTTTWRSERRNGTSDCCELTHVDHRRHPCVHWCRRYGVYYLCTYGLYCAPEEPLDVFCAYGLAAGDEVANELDHSFVSHVERSGLLLS</sequence>
<gene>
    <name evidence="2" type="primary">LOC106742909</name>
</gene>
<reference evidence="2" key="1">
    <citation type="submission" date="2025-08" db="UniProtKB">
        <authorList>
            <consortium name="RefSeq"/>
        </authorList>
    </citation>
    <scope>IDENTIFICATION</scope>
</reference>
<accession>A0A6P3X063</accession>
<dbReference type="AlphaFoldDB" id="A0A6P3X063"/>
<dbReference type="KEGG" id="dqu:106742909"/>
<dbReference type="Proteomes" id="UP000515204">
    <property type="component" value="Unplaced"/>
</dbReference>
<proteinExistence type="predicted"/>
<dbReference type="RefSeq" id="XP_014471751.1">
    <property type="nucleotide sequence ID" value="XM_014616265.1"/>
</dbReference>
<dbReference type="GeneID" id="106742909"/>